<keyword evidence="2" id="KW-0812">Transmembrane</keyword>
<dbReference type="Proteomes" id="UP000694845">
    <property type="component" value="Unplaced"/>
</dbReference>
<evidence type="ECO:0000313" key="3">
    <source>
        <dbReference type="Proteomes" id="UP000694845"/>
    </source>
</evidence>
<dbReference type="OrthoDB" id="10067585at2759"/>
<dbReference type="KEGG" id="aplc:110984116"/>
<evidence type="ECO:0000256" key="1">
    <source>
        <dbReference type="SAM" id="MobiDB-lite"/>
    </source>
</evidence>
<feature type="transmembrane region" description="Helical" evidence="2">
    <location>
        <begin position="21"/>
        <end position="43"/>
    </location>
</feature>
<sequence>MATKGNPKCCCCNVRNGSTSAAVFTMIHSLIFVGGIVYNLYIINNEPDGAQLSNGPTGFQLGNGQGLQLGNGQGLKLGNGQGLQLGNGQASLQLSNGAAGTLSGNFIVNMKQYLYTVYCVGAGIWSLVWVTGLLLLIGVRRDIRLLLLPYMIVTPIMILLEILCCALFIVVVVKIQMMVGVLMYRFFLFTGIYASMVIINVFCYICVLSQYIELREGRGRKEDIERAAKVGYEMLTLYQDEEKVEMNRPHPPPAYHDEDPYPADDEA</sequence>
<keyword evidence="2" id="KW-0472">Membrane</keyword>
<keyword evidence="2" id="KW-1133">Transmembrane helix</keyword>
<feature type="transmembrane region" description="Helical" evidence="2">
    <location>
        <begin position="113"/>
        <end position="138"/>
    </location>
</feature>
<name>A0A8B7Z1Z8_ACAPL</name>
<accession>A0A8B7Z1Z8</accession>
<feature type="transmembrane region" description="Helical" evidence="2">
    <location>
        <begin position="150"/>
        <end position="175"/>
    </location>
</feature>
<reference evidence="4" key="1">
    <citation type="submission" date="2025-08" db="UniProtKB">
        <authorList>
            <consortium name="RefSeq"/>
        </authorList>
    </citation>
    <scope>IDENTIFICATION</scope>
</reference>
<protein>
    <submittedName>
        <fullName evidence="4">Uncharacterized protein LOC110984116</fullName>
    </submittedName>
</protein>
<dbReference type="PANTHER" id="PTHR36694">
    <property type="entry name" value="PASIFLORA 1, ISOFORM A-RELATED"/>
    <property type="match status" value="1"/>
</dbReference>
<dbReference type="RefSeq" id="XP_022099634.1">
    <property type="nucleotide sequence ID" value="XM_022243942.1"/>
</dbReference>
<proteinExistence type="predicted"/>
<dbReference type="AlphaFoldDB" id="A0A8B7Z1Z8"/>
<feature type="transmembrane region" description="Helical" evidence="2">
    <location>
        <begin position="187"/>
        <end position="212"/>
    </location>
</feature>
<organism evidence="3 4">
    <name type="scientific">Acanthaster planci</name>
    <name type="common">Crown-of-thorns starfish</name>
    <dbReference type="NCBI Taxonomy" id="133434"/>
    <lineage>
        <taxon>Eukaryota</taxon>
        <taxon>Metazoa</taxon>
        <taxon>Echinodermata</taxon>
        <taxon>Eleutherozoa</taxon>
        <taxon>Asterozoa</taxon>
        <taxon>Asteroidea</taxon>
        <taxon>Valvatacea</taxon>
        <taxon>Valvatida</taxon>
        <taxon>Acanthasteridae</taxon>
        <taxon>Acanthaster</taxon>
    </lineage>
</organism>
<evidence type="ECO:0000256" key="2">
    <source>
        <dbReference type="SAM" id="Phobius"/>
    </source>
</evidence>
<dbReference type="PANTHER" id="PTHR36694:SF11">
    <property type="entry name" value="LP21121P-RELATED"/>
    <property type="match status" value="1"/>
</dbReference>
<gene>
    <name evidence="4" type="primary">LOC110984116</name>
</gene>
<dbReference type="GeneID" id="110984116"/>
<feature type="region of interest" description="Disordered" evidence="1">
    <location>
        <begin position="245"/>
        <end position="267"/>
    </location>
</feature>
<evidence type="ECO:0000313" key="4">
    <source>
        <dbReference type="RefSeq" id="XP_022099634.1"/>
    </source>
</evidence>
<keyword evidence="3" id="KW-1185">Reference proteome</keyword>